<evidence type="ECO:0000256" key="8">
    <source>
        <dbReference type="PROSITE-ProRule" id="PRU01026"/>
    </source>
</evidence>
<feature type="binding site" evidence="7 8">
    <location>
        <position position="60"/>
    </location>
    <ligand>
        <name>S-adenosyl-L-methionine</name>
        <dbReference type="ChEBI" id="CHEBI:59789"/>
    </ligand>
</feature>
<keyword evidence="5 7" id="KW-0949">S-adenosyl-L-methionine</keyword>
<dbReference type="HOGENOM" id="CLU_041220_0_1_4"/>
<dbReference type="GO" id="GO:0003723">
    <property type="term" value="F:RNA binding"/>
    <property type="evidence" value="ECO:0007669"/>
    <property type="project" value="UniProtKB-UniRule"/>
</dbReference>
<keyword evidence="11" id="KW-1185">Reference proteome</keyword>
<dbReference type="PANTHER" id="PTHR11727">
    <property type="entry name" value="DIMETHYLADENOSINE TRANSFERASE"/>
    <property type="match status" value="1"/>
</dbReference>
<evidence type="ECO:0000256" key="1">
    <source>
        <dbReference type="ARBA" id="ARBA00022490"/>
    </source>
</evidence>
<dbReference type="PROSITE" id="PS01131">
    <property type="entry name" value="RRNA_A_DIMETH"/>
    <property type="match status" value="1"/>
</dbReference>
<comment type="subcellular location">
    <subcellularLocation>
        <location evidence="7">Cytoplasm</location>
    </subcellularLocation>
</comment>
<keyword evidence="4 7" id="KW-0808">Transferase</keyword>
<feature type="binding site" evidence="7 8">
    <location>
        <position position="12"/>
    </location>
    <ligand>
        <name>S-adenosyl-L-methionine</name>
        <dbReference type="ChEBI" id="CHEBI:59789"/>
    </ligand>
</feature>
<evidence type="ECO:0000256" key="6">
    <source>
        <dbReference type="ARBA" id="ARBA00022884"/>
    </source>
</evidence>
<keyword evidence="2 7" id="KW-0698">rRNA processing</keyword>
<feature type="domain" description="Ribosomal RNA adenine methylase transferase N-terminal" evidence="9">
    <location>
        <begin position="19"/>
        <end position="187"/>
    </location>
</feature>
<dbReference type="EC" id="2.1.1.182" evidence="7"/>
<comment type="similarity">
    <text evidence="7">Belongs to the class I-like SAM-binding methyltransferase superfamily. rRNA adenine N(6)-methyltransferase family. RsmA subfamily.</text>
</comment>
<evidence type="ECO:0000259" key="9">
    <source>
        <dbReference type="SMART" id="SM00650"/>
    </source>
</evidence>
<evidence type="ECO:0000256" key="4">
    <source>
        <dbReference type="ARBA" id="ARBA00022679"/>
    </source>
</evidence>
<dbReference type="InterPro" id="IPR029063">
    <property type="entry name" value="SAM-dependent_MTases_sf"/>
</dbReference>
<feature type="binding site" evidence="7 8">
    <location>
        <position position="102"/>
    </location>
    <ligand>
        <name>S-adenosyl-L-methionine</name>
        <dbReference type="ChEBI" id="CHEBI:59789"/>
    </ligand>
</feature>
<feature type="binding site" evidence="7 8">
    <location>
        <position position="84"/>
    </location>
    <ligand>
        <name>S-adenosyl-L-methionine</name>
        <dbReference type="ChEBI" id="CHEBI:59789"/>
    </ligand>
</feature>
<evidence type="ECO:0000256" key="7">
    <source>
        <dbReference type="HAMAP-Rule" id="MF_00607"/>
    </source>
</evidence>
<dbReference type="GO" id="GO:0005829">
    <property type="term" value="C:cytosol"/>
    <property type="evidence" value="ECO:0007669"/>
    <property type="project" value="TreeGrafter"/>
</dbReference>
<dbReference type="Proteomes" id="UP000064007">
    <property type="component" value="Chromosome 1"/>
</dbReference>
<dbReference type="STRING" id="1581557.BN1208_0353"/>
<dbReference type="SMART" id="SM00650">
    <property type="entry name" value="rADc"/>
    <property type="match status" value="1"/>
</dbReference>
<dbReference type="PANTHER" id="PTHR11727:SF7">
    <property type="entry name" value="DIMETHYLADENOSINE TRANSFERASE-RELATED"/>
    <property type="match status" value="1"/>
</dbReference>
<evidence type="ECO:0000256" key="3">
    <source>
        <dbReference type="ARBA" id="ARBA00022603"/>
    </source>
</evidence>
<dbReference type="PROSITE" id="PS51689">
    <property type="entry name" value="SAM_RNA_A_N6_MT"/>
    <property type="match status" value="1"/>
</dbReference>
<protein>
    <recommendedName>
        <fullName evidence="7">Ribosomal RNA small subunit methyltransferase A</fullName>
        <ecNumber evidence="7">2.1.1.182</ecNumber>
    </recommendedName>
    <alternativeName>
        <fullName evidence="7">16S rRNA (adenine(1518)-N(6)/adenine(1519)-N(6))-dimethyltransferase</fullName>
    </alternativeName>
    <alternativeName>
        <fullName evidence="7">16S rRNA dimethyladenosine transferase</fullName>
    </alternativeName>
    <alternativeName>
        <fullName evidence="7">16S rRNA dimethylase</fullName>
    </alternativeName>
    <alternativeName>
        <fullName evidence="7">S-adenosylmethionine-6-N', N'-adenosyl(rRNA) dimethyltransferase</fullName>
    </alternativeName>
</protein>
<name>A0A0D6EUE0_9PROT</name>
<dbReference type="InterPro" id="IPR011530">
    <property type="entry name" value="rRNA_adenine_dimethylase"/>
</dbReference>
<accession>A0A0D6EUE0</accession>
<dbReference type="HAMAP" id="MF_00607">
    <property type="entry name" value="16SrRNA_methyltr_A"/>
    <property type="match status" value="1"/>
</dbReference>
<dbReference type="InterPro" id="IPR020598">
    <property type="entry name" value="rRNA_Ade_methylase_Trfase_N"/>
</dbReference>
<proteinExistence type="inferred from homology"/>
<dbReference type="Pfam" id="PF00398">
    <property type="entry name" value="RrnaAD"/>
    <property type="match status" value="1"/>
</dbReference>
<dbReference type="GO" id="GO:0052908">
    <property type="term" value="F:16S rRNA (adenine(1518)-N(6)/adenine(1519)-N(6))-dimethyltransferase activity"/>
    <property type="evidence" value="ECO:0007669"/>
    <property type="project" value="UniProtKB-EC"/>
</dbReference>
<gene>
    <name evidence="7 10" type="primary">ksgA</name>
    <name evidence="7" type="synonym">rsmA</name>
    <name evidence="10" type="ORF">BN1208_0353</name>
</gene>
<evidence type="ECO:0000256" key="2">
    <source>
        <dbReference type="ARBA" id="ARBA00022552"/>
    </source>
</evidence>
<dbReference type="EMBL" id="LN827929">
    <property type="protein sequence ID" value="CEZ19247.1"/>
    <property type="molecule type" value="Genomic_DNA"/>
</dbReference>
<evidence type="ECO:0000256" key="5">
    <source>
        <dbReference type="ARBA" id="ARBA00022691"/>
    </source>
</evidence>
<dbReference type="RefSeq" id="WP_046487275.1">
    <property type="nucleotide sequence ID" value="NZ_CP040980.1"/>
</dbReference>
<comment type="function">
    <text evidence="7">Specifically dimethylates two adjacent adenosines (A1518 and A1519) in the loop of a conserved hairpin near the 3'-end of 16S rRNA in the 30S particle. May play a critical role in biogenesis of 30S subunits.</text>
</comment>
<dbReference type="Gene3D" id="3.40.50.150">
    <property type="entry name" value="Vaccinia Virus protein VP39"/>
    <property type="match status" value="1"/>
</dbReference>
<sequence length="254" mass="29397">MKHIAKKKFGQNFLKDASIIHSIIQSINPLLDDALIEIGPGLGALTKPLLEKSNHLLAIELDRDIVSWMEKEYPKKKITIFNEDVLNFNFHQFDQKVRIVGNLPYNISTPVLFKCIENIVIIKDLHFMLQKEVVDRMIATPSSSDYGRLSVMLQYYFSMEHLVHVPKEAFDPEPKVESSFVRLIPYEQYPFIANNINQFGKIVKEAFSQRRKTIRNTLKSLINENDFEKIGINPQLRAENLSVSDFVKISNYLD</sequence>
<feature type="binding site" evidence="7 8">
    <location>
        <position position="14"/>
    </location>
    <ligand>
        <name>S-adenosyl-L-methionine</name>
        <dbReference type="ChEBI" id="CHEBI:59789"/>
    </ligand>
</feature>
<dbReference type="InterPro" id="IPR023165">
    <property type="entry name" value="rRNA_Ade_diMease-like_C"/>
</dbReference>
<dbReference type="SUPFAM" id="SSF53335">
    <property type="entry name" value="S-adenosyl-L-methionine-dependent methyltransferases"/>
    <property type="match status" value="1"/>
</dbReference>
<feature type="binding site" evidence="7 8">
    <location>
        <position position="39"/>
    </location>
    <ligand>
        <name>S-adenosyl-L-methionine</name>
        <dbReference type="ChEBI" id="CHEBI:59789"/>
    </ligand>
</feature>
<keyword evidence="1 7" id="KW-0963">Cytoplasm</keyword>
<dbReference type="KEGG" id="mbat:BN1208_0353"/>
<organism evidence="10 11">
    <name type="scientific">Candidatus Methylopumilus planktonicus</name>
    <dbReference type="NCBI Taxonomy" id="1581557"/>
    <lineage>
        <taxon>Bacteria</taxon>
        <taxon>Pseudomonadati</taxon>
        <taxon>Pseudomonadota</taxon>
        <taxon>Betaproteobacteria</taxon>
        <taxon>Nitrosomonadales</taxon>
        <taxon>Methylophilaceae</taxon>
        <taxon>Candidatus Methylopumilus</taxon>
    </lineage>
</organism>
<dbReference type="NCBIfam" id="TIGR00755">
    <property type="entry name" value="ksgA"/>
    <property type="match status" value="1"/>
</dbReference>
<keyword evidence="3 7" id="KW-0489">Methyltransferase</keyword>
<evidence type="ECO:0000313" key="11">
    <source>
        <dbReference type="Proteomes" id="UP000064007"/>
    </source>
</evidence>
<dbReference type="AlphaFoldDB" id="A0A0D6EUE0"/>
<keyword evidence="6 7" id="KW-0694">RNA-binding</keyword>
<dbReference type="Gene3D" id="1.10.8.100">
    <property type="entry name" value="Ribosomal RNA adenine dimethylase-like, domain 2"/>
    <property type="match status" value="1"/>
</dbReference>
<dbReference type="OrthoDB" id="9814755at2"/>
<reference evidence="11" key="1">
    <citation type="submission" date="2014-12" db="EMBL/GenBank/DDBJ databases">
        <authorList>
            <person name="Salcher M.M."/>
        </authorList>
    </citation>
    <scope>NUCLEOTIDE SEQUENCE [LARGE SCALE GENOMIC DNA]</scope>
    <source>
        <strain evidence="11">MMS-10A-171</strain>
    </source>
</reference>
<evidence type="ECO:0000313" key="10">
    <source>
        <dbReference type="EMBL" id="CEZ19247.1"/>
    </source>
</evidence>
<dbReference type="InterPro" id="IPR001737">
    <property type="entry name" value="KsgA/Erm"/>
</dbReference>
<dbReference type="FunFam" id="1.10.8.100:FF:000001">
    <property type="entry name" value="Ribosomal RNA small subunit methyltransferase A"/>
    <property type="match status" value="1"/>
</dbReference>
<comment type="catalytic activity">
    <reaction evidence="7">
        <text>adenosine(1518)/adenosine(1519) in 16S rRNA + 4 S-adenosyl-L-methionine = N(6)-dimethyladenosine(1518)/N(6)-dimethyladenosine(1519) in 16S rRNA + 4 S-adenosyl-L-homocysteine + 4 H(+)</text>
        <dbReference type="Rhea" id="RHEA:19609"/>
        <dbReference type="Rhea" id="RHEA-COMP:10232"/>
        <dbReference type="Rhea" id="RHEA-COMP:10233"/>
        <dbReference type="ChEBI" id="CHEBI:15378"/>
        <dbReference type="ChEBI" id="CHEBI:57856"/>
        <dbReference type="ChEBI" id="CHEBI:59789"/>
        <dbReference type="ChEBI" id="CHEBI:74411"/>
        <dbReference type="ChEBI" id="CHEBI:74493"/>
        <dbReference type="EC" id="2.1.1.182"/>
    </reaction>
</comment>
<dbReference type="InterPro" id="IPR020596">
    <property type="entry name" value="rRNA_Ade_Mease_Trfase_CS"/>
</dbReference>